<dbReference type="EMBL" id="WIGN01000005">
    <property type="protein sequence ID" value="KAF6820430.1"/>
    <property type="molecule type" value="Genomic_DNA"/>
</dbReference>
<dbReference type="Proteomes" id="UP000652219">
    <property type="component" value="Unassembled WGS sequence"/>
</dbReference>
<proteinExistence type="predicted"/>
<sequence length="137" mass="14917">MIACPLYSKGQYEYQTTPASSSFLARPPAAAGANPSSRVVHGPSHSRQREDGIERCWWALATPPIGQSAPRLDVIQESKTLMLMDQEDQDAQRFPFPRAQDPRPKTQDRPKPKGGCATCSLPARLAGGDGALLGRSW</sequence>
<name>A0A8H6N5N8_9PEZI</name>
<evidence type="ECO:0000313" key="3">
    <source>
        <dbReference type="Proteomes" id="UP000652219"/>
    </source>
</evidence>
<organism evidence="2 3">
    <name type="scientific">Colletotrichum sojae</name>
    <dbReference type="NCBI Taxonomy" id="2175907"/>
    <lineage>
        <taxon>Eukaryota</taxon>
        <taxon>Fungi</taxon>
        <taxon>Dikarya</taxon>
        <taxon>Ascomycota</taxon>
        <taxon>Pezizomycotina</taxon>
        <taxon>Sordariomycetes</taxon>
        <taxon>Hypocreomycetidae</taxon>
        <taxon>Glomerellales</taxon>
        <taxon>Glomerellaceae</taxon>
        <taxon>Colletotrichum</taxon>
        <taxon>Colletotrichum orchidearum species complex</taxon>
    </lineage>
</organism>
<feature type="compositionally biased region" description="Basic and acidic residues" evidence="1">
    <location>
        <begin position="100"/>
        <end position="111"/>
    </location>
</feature>
<feature type="region of interest" description="Disordered" evidence="1">
    <location>
        <begin position="23"/>
        <end position="47"/>
    </location>
</feature>
<keyword evidence="3" id="KW-1185">Reference proteome</keyword>
<dbReference type="AlphaFoldDB" id="A0A8H6N5N8"/>
<gene>
    <name evidence="2" type="ORF">CSOJ01_00686</name>
</gene>
<evidence type="ECO:0000313" key="2">
    <source>
        <dbReference type="EMBL" id="KAF6820430.1"/>
    </source>
</evidence>
<evidence type="ECO:0000256" key="1">
    <source>
        <dbReference type="SAM" id="MobiDB-lite"/>
    </source>
</evidence>
<comment type="caution">
    <text evidence="2">The sequence shown here is derived from an EMBL/GenBank/DDBJ whole genome shotgun (WGS) entry which is preliminary data.</text>
</comment>
<protein>
    <submittedName>
        <fullName evidence="2">Uncharacterized protein</fullName>
    </submittedName>
</protein>
<feature type="region of interest" description="Disordered" evidence="1">
    <location>
        <begin position="85"/>
        <end position="120"/>
    </location>
</feature>
<accession>A0A8H6N5N8</accession>
<reference evidence="2 3" key="1">
    <citation type="journal article" date="2020" name="Phytopathology">
        <title>Genome Sequence Resources of Colletotrichum truncatum, C. plurivorum, C. musicola, and C. sojae: Four Species Pathogenic to Soybean (Glycine max).</title>
        <authorList>
            <person name="Rogerio F."/>
            <person name="Boufleur T.R."/>
            <person name="Ciampi-Guillardi M."/>
            <person name="Sukno S.A."/>
            <person name="Thon M.R."/>
            <person name="Massola Junior N.S."/>
            <person name="Baroncelli R."/>
        </authorList>
    </citation>
    <scope>NUCLEOTIDE SEQUENCE [LARGE SCALE GENOMIC DNA]</scope>
    <source>
        <strain evidence="2 3">LFN0009</strain>
    </source>
</reference>